<feature type="transmembrane region" description="Helical" evidence="1">
    <location>
        <begin position="36"/>
        <end position="53"/>
    </location>
</feature>
<dbReference type="RefSeq" id="WP_188673931.1">
    <property type="nucleotide sequence ID" value="NZ_BMJH01000002.1"/>
</dbReference>
<comment type="caution">
    <text evidence="2">The sequence shown here is derived from an EMBL/GenBank/DDBJ whole genome shotgun (WGS) entry which is preliminary data.</text>
</comment>
<dbReference type="AlphaFoldDB" id="A0A916XEB5"/>
<reference evidence="2" key="2">
    <citation type="submission" date="2020-09" db="EMBL/GenBank/DDBJ databases">
        <authorList>
            <person name="Sun Q."/>
            <person name="Zhou Y."/>
        </authorList>
    </citation>
    <scope>NUCLEOTIDE SEQUENCE</scope>
    <source>
        <strain evidence="2">CGMCC 1.15478</strain>
    </source>
</reference>
<keyword evidence="1" id="KW-1133">Transmembrane helix</keyword>
<reference evidence="2" key="1">
    <citation type="journal article" date="2014" name="Int. J. Syst. Evol. Microbiol.">
        <title>Complete genome sequence of Corynebacterium casei LMG S-19264T (=DSM 44701T), isolated from a smear-ripened cheese.</title>
        <authorList>
            <consortium name="US DOE Joint Genome Institute (JGI-PGF)"/>
            <person name="Walter F."/>
            <person name="Albersmeier A."/>
            <person name="Kalinowski J."/>
            <person name="Ruckert C."/>
        </authorList>
    </citation>
    <scope>NUCLEOTIDE SEQUENCE</scope>
    <source>
        <strain evidence="2">CGMCC 1.15478</strain>
    </source>
</reference>
<evidence type="ECO:0000256" key="1">
    <source>
        <dbReference type="SAM" id="Phobius"/>
    </source>
</evidence>
<keyword evidence="1" id="KW-0812">Transmembrane</keyword>
<accession>A0A916XEB5</accession>
<dbReference type="EMBL" id="BMJH01000002">
    <property type="protein sequence ID" value="GGC67284.1"/>
    <property type="molecule type" value="Genomic_DNA"/>
</dbReference>
<organism evidence="2 3">
    <name type="scientific">Hoyosella rhizosphaerae</name>
    <dbReference type="NCBI Taxonomy" id="1755582"/>
    <lineage>
        <taxon>Bacteria</taxon>
        <taxon>Bacillati</taxon>
        <taxon>Actinomycetota</taxon>
        <taxon>Actinomycetes</taxon>
        <taxon>Mycobacteriales</taxon>
        <taxon>Hoyosellaceae</taxon>
        <taxon>Hoyosella</taxon>
    </lineage>
</organism>
<proteinExistence type="predicted"/>
<sequence>MTAALFAVGCPVCNKLILLAIGTSGALSVWAPIQPILAVVAVLALGIATYLWWQRRPCADGRCSIDQVNTGGSVSEAKVP</sequence>
<keyword evidence="3" id="KW-1185">Reference proteome</keyword>
<evidence type="ECO:0000313" key="3">
    <source>
        <dbReference type="Proteomes" id="UP000641514"/>
    </source>
</evidence>
<dbReference type="Proteomes" id="UP000641514">
    <property type="component" value="Unassembled WGS sequence"/>
</dbReference>
<protein>
    <submittedName>
        <fullName evidence="2">Uncharacterized protein</fullName>
    </submittedName>
</protein>
<gene>
    <name evidence="2" type="ORF">GCM10011410_19950</name>
</gene>
<keyword evidence="1" id="KW-0472">Membrane</keyword>
<evidence type="ECO:0000313" key="2">
    <source>
        <dbReference type="EMBL" id="GGC67284.1"/>
    </source>
</evidence>
<name>A0A916XEB5_9ACTN</name>